<dbReference type="InterPro" id="IPR024983">
    <property type="entry name" value="CHAT_dom"/>
</dbReference>
<dbReference type="Gene3D" id="1.25.40.10">
    <property type="entry name" value="Tetratricopeptide repeat domain"/>
    <property type="match status" value="1"/>
</dbReference>
<dbReference type="Pfam" id="PF12770">
    <property type="entry name" value="CHAT"/>
    <property type="match status" value="1"/>
</dbReference>
<feature type="domain" description="CHAT" evidence="1">
    <location>
        <begin position="800"/>
        <end position="975"/>
    </location>
</feature>
<name>A0ABW7GQD6_9BURK</name>
<dbReference type="RefSeq" id="WP_394513472.1">
    <property type="nucleotide sequence ID" value="NZ_JBIGHX010000009.1"/>
</dbReference>
<dbReference type="Proteomes" id="UP001606302">
    <property type="component" value="Unassembled WGS sequence"/>
</dbReference>
<sequence length="1090" mass="120113">MSSAMGPPPGSLRWFRHLLFESLDFEANLRPAELALISRLTPWQARWARWLFSPVKNRDRWWARWWFTAKSIPFVFAIPALSKTVDQGYPPEALAMSSLRHRCLAQGGSRPPPAALATTAFIFTEMGHHETARSLFKRLLEPSGGGRFLRWLAFRQVATIPGSLVSQGELVAAHAFQTWVHEQSKDRYGCNHLYSLHALHELAELSIQMGQWEAGLKLLRQELDLRSANGCSRSIEALRAHASMAKTLRDSGNPDAALDHAEFVLETLRKRRKTRPDEREIRACVQMLLTRIRAGRVDESTQAQWEQLSVDRDRAKLNGYAGIATSLLPLSLELNARAVRLGGTEPAYRLIDALLSRPNVISGDADLVSALLSSASAIRDVGEVSRAQNIELQVLEALSAPTERIATYVHHGWFMSSRLGRALFKKMRDYERNVFSSRHSLEVVCDQVPVLRRLQFGQHIISRWSQDSQVRLELQRVLPAVRAITLVGLDELELERGGSRGWIAEGFRSFHEAWVSLCERCWHEEVLSGIAPLHGMETWIYCVGPGLAAGADEIPQARDDYVEARRQMTAVRMRVDDDSAGPPPLSVLKDLDPADLGTPHEVFRAARGALAMEDRAFAAMQWLQAMTPQQLVAAAGPSCIVLLDVINGTIRANVLRAKQALQTISLGALETLRADMAVSTVGYREAQAGLRDVIYATRLTPSALASVEAELEPEEAIEALRGHIRTTIWSPLVQALGAAVNVDLVTGTGLHALPLALGKPQGWKVRHFCGLAAYVRLRMPQDVGAPVQPWLPSQISIFTDEAEAGGRPIPFVNVEASIVGKLFAEARREHASVRAARHLGTPSTELRPCLQIATHGTVMETRSGGTTSQHGALRIDDAAGQILDAAAVMALSGDIREVFISACVAGMVGSSETGDPLGVVSSLQLKGAQTVVACLAPVSDFWMPLLVGGYWALRLEGTDPQSALTIAKLQLVERDWPEGFRQVAKEAYREGMQAILADTAAKTVEKRKGLERLLAGWPTSSEFRSRWFESDELADPGNSNKESLDPMDAGFQASVIKDVLEQIFDNREEPWQATARKAIEHLNAYTVCYG</sequence>
<accession>A0ABW7GQD6</accession>
<evidence type="ECO:0000313" key="2">
    <source>
        <dbReference type="EMBL" id="MFG6464159.1"/>
    </source>
</evidence>
<protein>
    <submittedName>
        <fullName evidence="2">CHAT domain-containing protein</fullName>
    </submittedName>
</protein>
<reference evidence="2 3" key="1">
    <citation type="submission" date="2024-08" db="EMBL/GenBank/DDBJ databases">
        <authorList>
            <person name="Lu H."/>
        </authorList>
    </citation>
    <scope>NUCLEOTIDE SEQUENCE [LARGE SCALE GENOMIC DNA]</scope>
    <source>
        <strain evidence="2 3">DXS20W</strain>
    </source>
</reference>
<dbReference type="EMBL" id="JBIGHX010000009">
    <property type="protein sequence ID" value="MFG6464159.1"/>
    <property type="molecule type" value="Genomic_DNA"/>
</dbReference>
<evidence type="ECO:0000313" key="3">
    <source>
        <dbReference type="Proteomes" id="UP001606302"/>
    </source>
</evidence>
<dbReference type="SUPFAM" id="SSF48452">
    <property type="entry name" value="TPR-like"/>
    <property type="match status" value="1"/>
</dbReference>
<proteinExistence type="predicted"/>
<comment type="caution">
    <text evidence="2">The sequence shown here is derived from an EMBL/GenBank/DDBJ whole genome shotgun (WGS) entry which is preliminary data.</text>
</comment>
<gene>
    <name evidence="2" type="ORF">ACG04Q_21500</name>
</gene>
<evidence type="ECO:0000259" key="1">
    <source>
        <dbReference type="Pfam" id="PF12770"/>
    </source>
</evidence>
<dbReference type="InterPro" id="IPR011990">
    <property type="entry name" value="TPR-like_helical_dom_sf"/>
</dbReference>
<keyword evidence="3" id="KW-1185">Reference proteome</keyword>
<organism evidence="2 3">
    <name type="scientific">Pelomonas lactea</name>
    <dbReference type="NCBI Taxonomy" id="3299030"/>
    <lineage>
        <taxon>Bacteria</taxon>
        <taxon>Pseudomonadati</taxon>
        <taxon>Pseudomonadota</taxon>
        <taxon>Betaproteobacteria</taxon>
        <taxon>Burkholderiales</taxon>
        <taxon>Sphaerotilaceae</taxon>
        <taxon>Roseateles</taxon>
    </lineage>
</organism>